<reference evidence="1" key="1">
    <citation type="submission" date="2014-09" db="EMBL/GenBank/DDBJ databases">
        <authorList>
            <person name="Magalhaes I.L.F."/>
            <person name="Oliveira U."/>
            <person name="Santos F.R."/>
            <person name="Vidigal T.H.D.A."/>
            <person name="Brescovit A.D."/>
            <person name="Santos A.J."/>
        </authorList>
    </citation>
    <scope>NUCLEOTIDE SEQUENCE</scope>
    <source>
        <tissue evidence="1">Shoot tissue taken approximately 20 cm above the soil surface</tissue>
    </source>
</reference>
<accession>A0A0A9FXG7</accession>
<reference evidence="1" key="2">
    <citation type="journal article" date="2015" name="Data Brief">
        <title>Shoot transcriptome of the giant reed, Arundo donax.</title>
        <authorList>
            <person name="Barrero R.A."/>
            <person name="Guerrero F.D."/>
            <person name="Moolhuijzen P."/>
            <person name="Goolsby J.A."/>
            <person name="Tidwell J."/>
            <person name="Bellgard S.E."/>
            <person name="Bellgard M.I."/>
        </authorList>
    </citation>
    <scope>NUCLEOTIDE SEQUENCE</scope>
    <source>
        <tissue evidence="1">Shoot tissue taken approximately 20 cm above the soil surface</tissue>
    </source>
</reference>
<protein>
    <submittedName>
        <fullName evidence="1">Uncharacterized protein</fullName>
    </submittedName>
</protein>
<dbReference type="AlphaFoldDB" id="A0A0A9FXG7"/>
<evidence type="ECO:0000313" key="1">
    <source>
        <dbReference type="EMBL" id="JAE13033.1"/>
    </source>
</evidence>
<sequence length="30" mass="3585">MRQPKNLSNRVRSRQIVMRCRGGRRLLMAT</sequence>
<dbReference type="EMBL" id="GBRH01184863">
    <property type="protein sequence ID" value="JAE13033.1"/>
    <property type="molecule type" value="Transcribed_RNA"/>
</dbReference>
<proteinExistence type="predicted"/>
<name>A0A0A9FXG7_ARUDO</name>
<organism evidence="1">
    <name type="scientific">Arundo donax</name>
    <name type="common">Giant reed</name>
    <name type="synonym">Donax arundinaceus</name>
    <dbReference type="NCBI Taxonomy" id="35708"/>
    <lineage>
        <taxon>Eukaryota</taxon>
        <taxon>Viridiplantae</taxon>
        <taxon>Streptophyta</taxon>
        <taxon>Embryophyta</taxon>
        <taxon>Tracheophyta</taxon>
        <taxon>Spermatophyta</taxon>
        <taxon>Magnoliopsida</taxon>
        <taxon>Liliopsida</taxon>
        <taxon>Poales</taxon>
        <taxon>Poaceae</taxon>
        <taxon>PACMAD clade</taxon>
        <taxon>Arundinoideae</taxon>
        <taxon>Arundineae</taxon>
        <taxon>Arundo</taxon>
    </lineage>
</organism>